<evidence type="ECO:0000256" key="8">
    <source>
        <dbReference type="ARBA" id="ARBA00048125"/>
    </source>
</evidence>
<name>A0A0C9T9C4_PLICR</name>
<dbReference type="SUPFAM" id="SSF144217">
    <property type="entry name" value="CSL zinc finger"/>
    <property type="match status" value="1"/>
</dbReference>
<protein>
    <recommendedName>
        <fullName evidence="7">Diphthamide biosynthesis protein 3</fullName>
    </recommendedName>
</protein>
<dbReference type="PROSITE" id="PS51074">
    <property type="entry name" value="DPH_MB"/>
    <property type="match status" value="1"/>
</dbReference>
<feature type="domain" description="DPH-type MB" evidence="9">
    <location>
        <begin position="4"/>
        <end position="60"/>
    </location>
</feature>
<dbReference type="GO" id="GO:0017183">
    <property type="term" value="P:protein histidyl modification to diphthamide"/>
    <property type="evidence" value="ECO:0007669"/>
    <property type="project" value="UniProtKB-UniPathway"/>
</dbReference>
<dbReference type="InterPro" id="IPR044248">
    <property type="entry name" value="DPH3/4-like"/>
</dbReference>
<dbReference type="UniPathway" id="UPA00559"/>
<dbReference type="EMBL" id="KN832569">
    <property type="protein sequence ID" value="KII84848.1"/>
    <property type="molecule type" value="Genomic_DNA"/>
</dbReference>
<evidence type="ECO:0000256" key="6">
    <source>
        <dbReference type="ARBA" id="ARBA00036267"/>
    </source>
</evidence>
<evidence type="ECO:0000259" key="9">
    <source>
        <dbReference type="PROSITE" id="PS51074"/>
    </source>
</evidence>
<dbReference type="OrthoDB" id="66964at2759"/>
<comment type="catalytic activity">
    <reaction evidence="6">
        <text>[3Fe-4S](1+)-[protein] + Fe(2+)-[Dph3] = [3Fe-4S](0)-[protein] + Fe(3+)-[Dph3]</text>
        <dbReference type="Rhea" id="RHEA:71235"/>
        <dbReference type="Rhea" id="RHEA-COMP:17996"/>
        <dbReference type="Rhea" id="RHEA-COMP:17997"/>
        <dbReference type="Rhea" id="RHEA-COMP:18002"/>
        <dbReference type="Rhea" id="RHEA-COMP:18003"/>
        <dbReference type="ChEBI" id="CHEBI:29033"/>
        <dbReference type="ChEBI" id="CHEBI:29034"/>
        <dbReference type="ChEBI" id="CHEBI:33751"/>
        <dbReference type="ChEBI" id="CHEBI:47402"/>
        <dbReference type="ChEBI" id="CHEBI:83228"/>
    </reaction>
</comment>
<dbReference type="Gene3D" id="3.10.660.10">
    <property type="entry name" value="DPH Zinc finger"/>
    <property type="match status" value="1"/>
</dbReference>
<comment type="subunit">
    <text evidence="5">Component of the 2-(3-amino-3-carboxypropyl)histidine synthase complex composed of DPH1, DPH2, DPH3 and a NADH-dependent reductase, predominantly CBR1.</text>
</comment>
<keyword evidence="2" id="KW-0479">Metal-binding</keyword>
<comment type="pathway">
    <text evidence="1">Protein modification; peptidyl-diphthamide biosynthesis.</text>
</comment>
<dbReference type="Proteomes" id="UP000053263">
    <property type="component" value="Unassembled WGS sequence"/>
</dbReference>
<dbReference type="InterPro" id="IPR036671">
    <property type="entry name" value="DPH_MB_sf"/>
</dbReference>
<keyword evidence="11" id="KW-1185">Reference proteome</keyword>
<evidence type="ECO:0000256" key="1">
    <source>
        <dbReference type="ARBA" id="ARBA00005156"/>
    </source>
</evidence>
<dbReference type="HOGENOM" id="CLU_155991_3_1_1"/>
<sequence>MGAYYDEIEIEDFAWDDVAQVFHYPCPCGDRFQISRQQLAAGEDVAICPSCSLVVRVVYDQVRAMCCVFGIVGGRADWGG</sequence>
<keyword evidence="3" id="KW-0408">Iron</keyword>
<comment type="similarity">
    <text evidence="4">Belongs to the DPH3 family.</text>
</comment>
<dbReference type="GO" id="GO:0046872">
    <property type="term" value="F:metal ion binding"/>
    <property type="evidence" value="ECO:0007669"/>
    <property type="project" value="UniProtKB-KW"/>
</dbReference>
<dbReference type="AlphaFoldDB" id="A0A0C9T9C4"/>
<dbReference type="PANTHER" id="PTHR21454:SF31">
    <property type="entry name" value="DIPHTHAMIDE BIOSYNTHESIS PROTEIN 3"/>
    <property type="match status" value="1"/>
</dbReference>
<evidence type="ECO:0000256" key="3">
    <source>
        <dbReference type="ARBA" id="ARBA00023004"/>
    </source>
</evidence>
<dbReference type="FunFam" id="3.10.660.10:FF:000001">
    <property type="entry name" value="Diphthamide biosynthesis 3"/>
    <property type="match status" value="1"/>
</dbReference>
<accession>A0A0C9T9C4</accession>
<dbReference type="Pfam" id="PF05207">
    <property type="entry name" value="Zn_ribbon_CSL"/>
    <property type="match status" value="1"/>
</dbReference>
<gene>
    <name evidence="10" type="ORF">PLICRDRAFT_117435</name>
</gene>
<dbReference type="InterPro" id="IPR007872">
    <property type="entry name" value="DPH_MB_dom"/>
</dbReference>
<organism evidence="10 11">
    <name type="scientific">Plicaturopsis crispa FD-325 SS-3</name>
    <dbReference type="NCBI Taxonomy" id="944288"/>
    <lineage>
        <taxon>Eukaryota</taxon>
        <taxon>Fungi</taxon>
        <taxon>Dikarya</taxon>
        <taxon>Basidiomycota</taxon>
        <taxon>Agaricomycotina</taxon>
        <taxon>Agaricomycetes</taxon>
        <taxon>Agaricomycetidae</taxon>
        <taxon>Amylocorticiales</taxon>
        <taxon>Amylocorticiaceae</taxon>
        <taxon>Plicatura</taxon>
        <taxon>Plicaturopsis crispa</taxon>
    </lineage>
</organism>
<evidence type="ECO:0000256" key="4">
    <source>
        <dbReference type="ARBA" id="ARBA00024032"/>
    </source>
</evidence>
<evidence type="ECO:0000256" key="7">
    <source>
        <dbReference type="ARBA" id="ARBA00041070"/>
    </source>
</evidence>
<evidence type="ECO:0000313" key="10">
    <source>
        <dbReference type="EMBL" id="KII84848.1"/>
    </source>
</evidence>
<dbReference type="PANTHER" id="PTHR21454">
    <property type="entry name" value="DPH3 HOMOLOG-RELATED"/>
    <property type="match status" value="1"/>
</dbReference>
<comment type="catalytic activity">
    <reaction evidence="8">
        <text>2 [3Fe-4S](0)-[protein] + 2 Fe(2+)-[Dph3] + NADH = 2 [4Fe-4S](1+)-[protein] + 2 [Dph3] + NAD(+) + H(+)</text>
        <dbReference type="Rhea" id="RHEA:71239"/>
        <dbReference type="Rhea" id="RHEA-COMP:17997"/>
        <dbReference type="Rhea" id="RHEA-COMP:17998"/>
        <dbReference type="Rhea" id="RHEA-COMP:18001"/>
        <dbReference type="Rhea" id="RHEA-COMP:18002"/>
        <dbReference type="ChEBI" id="CHEBI:15378"/>
        <dbReference type="ChEBI" id="CHEBI:29033"/>
        <dbReference type="ChEBI" id="CHEBI:33723"/>
        <dbReference type="ChEBI" id="CHEBI:47402"/>
        <dbReference type="ChEBI" id="CHEBI:57540"/>
        <dbReference type="ChEBI" id="CHEBI:57945"/>
        <dbReference type="ChEBI" id="CHEBI:83228"/>
    </reaction>
</comment>
<proteinExistence type="inferred from homology"/>
<evidence type="ECO:0000256" key="2">
    <source>
        <dbReference type="ARBA" id="ARBA00022723"/>
    </source>
</evidence>
<evidence type="ECO:0000256" key="5">
    <source>
        <dbReference type="ARBA" id="ARBA00034128"/>
    </source>
</evidence>
<reference evidence="10 11" key="1">
    <citation type="submission" date="2014-06" db="EMBL/GenBank/DDBJ databases">
        <title>Evolutionary Origins and Diversification of the Mycorrhizal Mutualists.</title>
        <authorList>
            <consortium name="DOE Joint Genome Institute"/>
            <consortium name="Mycorrhizal Genomics Consortium"/>
            <person name="Kohler A."/>
            <person name="Kuo A."/>
            <person name="Nagy L.G."/>
            <person name="Floudas D."/>
            <person name="Copeland A."/>
            <person name="Barry K.W."/>
            <person name="Cichocki N."/>
            <person name="Veneault-Fourrey C."/>
            <person name="LaButti K."/>
            <person name="Lindquist E.A."/>
            <person name="Lipzen A."/>
            <person name="Lundell T."/>
            <person name="Morin E."/>
            <person name="Murat C."/>
            <person name="Riley R."/>
            <person name="Ohm R."/>
            <person name="Sun H."/>
            <person name="Tunlid A."/>
            <person name="Henrissat B."/>
            <person name="Grigoriev I.V."/>
            <person name="Hibbett D.S."/>
            <person name="Martin F."/>
        </authorList>
    </citation>
    <scope>NUCLEOTIDE SEQUENCE [LARGE SCALE GENOMIC DNA]</scope>
    <source>
        <strain evidence="10 11">FD-325 SS-3</strain>
    </source>
</reference>
<evidence type="ECO:0000313" key="11">
    <source>
        <dbReference type="Proteomes" id="UP000053263"/>
    </source>
</evidence>